<evidence type="ECO:0000256" key="4">
    <source>
        <dbReference type="ARBA" id="ARBA00022729"/>
    </source>
</evidence>
<protein>
    <submittedName>
        <fullName evidence="6">ABC transporter substrate-binding protein</fullName>
    </submittedName>
</protein>
<dbReference type="GO" id="GO:1901678">
    <property type="term" value="P:iron coordination entity transport"/>
    <property type="evidence" value="ECO:0007669"/>
    <property type="project" value="UniProtKB-ARBA"/>
</dbReference>
<dbReference type="Pfam" id="PF01497">
    <property type="entry name" value="Peripla_BP_2"/>
    <property type="match status" value="1"/>
</dbReference>
<dbReference type="RefSeq" id="WP_162425352.1">
    <property type="nucleotide sequence ID" value="NZ_WVIE01000042.1"/>
</dbReference>
<dbReference type="PROSITE" id="PS50983">
    <property type="entry name" value="FE_B12_PBP"/>
    <property type="match status" value="1"/>
</dbReference>
<dbReference type="GO" id="GO:0030288">
    <property type="term" value="C:outer membrane-bounded periplasmic space"/>
    <property type="evidence" value="ECO:0007669"/>
    <property type="project" value="TreeGrafter"/>
</dbReference>
<evidence type="ECO:0000259" key="5">
    <source>
        <dbReference type="PROSITE" id="PS50983"/>
    </source>
</evidence>
<sequence length="290" mass="32883">MPPETSHLLKDNTGVEIIWSQPANRIVCLTATGLDILLELDLTPVGYTSQTIATKPEFYGDRTQQLTPVGSWFAPNLKTIRNLQPDLILGWSFPHRFYQRWLRKIAPVYLMDGSGYEMAFKRLRQIAQLTERVAEAEAAIALLENRLTVYCSTVPVYERKTVLMMGGSSLNRLTRKFIVESNAGTFGSVLKQCTHYPWAEPTTRHEPGFTSLSLQQILDVNPDVIFVQTYAPSTAPLSQQLANNLIWKQIKAVQHDQVYEIEQFWHTGNGTRTIGLMLDQLVPKIYPTLC</sequence>
<dbReference type="SUPFAM" id="SSF53807">
    <property type="entry name" value="Helical backbone' metal receptor"/>
    <property type="match status" value="1"/>
</dbReference>
<comment type="caution">
    <text evidence="6">The sequence shown here is derived from an EMBL/GenBank/DDBJ whole genome shotgun (WGS) entry which is preliminary data.</text>
</comment>
<accession>A0A8J7ZBD4</accession>
<comment type="similarity">
    <text evidence="2">Belongs to the bacterial solute-binding protein 8 family.</text>
</comment>
<evidence type="ECO:0000256" key="1">
    <source>
        <dbReference type="ARBA" id="ARBA00004196"/>
    </source>
</evidence>
<dbReference type="InterPro" id="IPR002491">
    <property type="entry name" value="ABC_transptr_periplasmic_BD"/>
</dbReference>
<reference evidence="6" key="1">
    <citation type="submission" date="2019-12" db="EMBL/GenBank/DDBJ databases">
        <title>High-Quality draft genome sequences of three cyanobacteria isolated from the limestone walls of the Old Cathedral of Coimbra.</title>
        <authorList>
            <person name="Tiago I."/>
            <person name="Soares F."/>
            <person name="Portugal A."/>
        </authorList>
    </citation>
    <scope>NUCLEOTIDE SEQUENCE</scope>
    <source>
        <strain evidence="6">A</strain>
    </source>
</reference>
<name>A0A8J7ZBD4_9CYAN</name>
<comment type="subcellular location">
    <subcellularLocation>
        <location evidence="1">Cell envelope</location>
    </subcellularLocation>
</comment>
<dbReference type="PANTHER" id="PTHR30532:SF1">
    <property type="entry name" value="IRON(3+)-HYDROXAMATE-BINDING PROTEIN FHUD"/>
    <property type="match status" value="1"/>
</dbReference>
<dbReference type="AlphaFoldDB" id="A0A8J7ZBD4"/>
<keyword evidence="7" id="KW-1185">Reference proteome</keyword>
<keyword evidence="3" id="KW-0813">Transport</keyword>
<keyword evidence="4" id="KW-0732">Signal</keyword>
<dbReference type="Gene3D" id="3.40.50.1980">
    <property type="entry name" value="Nitrogenase molybdenum iron protein domain"/>
    <property type="match status" value="2"/>
</dbReference>
<evidence type="ECO:0000256" key="2">
    <source>
        <dbReference type="ARBA" id="ARBA00008814"/>
    </source>
</evidence>
<evidence type="ECO:0000256" key="3">
    <source>
        <dbReference type="ARBA" id="ARBA00022448"/>
    </source>
</evidence>
<evidence type="ECO:0000313" key="7">
    <source>
        <dbReference type="Proteomes" id="UP000646053"/>
    </source>
</evidence>
<feature type="domain" description="Fe/B12 periplasmic-binding" evidence="5">
    <location>
        <begin position="25"/>
        <end position="289"/>
    </location>
</feature>
<proteinExistence type="inferred from homology"/>
<dbReference type="Proteomes" id="UP000646053">
    <property type="component" value="Unassembled WGS sequence"/>
</dbReference>
<dbReference type="PANTHER" id="PTHR30532">
    <property type="entry name" value="IRON III DICITRATE-BINDING PERIPLASMIC PROTEIN"/>
    <property type="match status" value="1"/>
</dbReference>
<gene>
    <name evidence="6" type="ORF">GS601_21490</name>
</gene>
<dbReference type="InterPro" id="IPR051313">
    <property type="entry name" value="Bact_iron-sidero_bind"/>
</dbReference>
<dbReference type="EMBL" id="WVIE01000042">
    <property type="protein sequence ID" value="NDJ19828.1"/>
    <property type="molecule type" value="Genomic_DNA"/>
</dbReference>
<evidence type="ECO:0000313" key="6">
    <source>
        <dbReference type="EMBL" id="NDJ19828.1"/>
    </source>
</evidence>
<organism evidence="6 7">
    <name type="scientific">Myxacorys almedinensis A</name>
    <dbReference type="NCBI Taxonomy" id="2690445"/>
    <lineage>
        <taxon>Bacteria</taxon>
        <taxon>Bacillati</taxon>
        <taxon>Cyanobacteriota</taxon>
        <taxon>Cyanophyceae</taxon>
        <taxon>Leptolyngbyales</taxon>
        <taxon>Leptolyngbyaceae</taxon>
        <taxon>Myxacorys</taxon>
        <taxon>Myxacorys almedinensis</taxon>
    </lineage>
</organism>